<dbReference type="EMBL" id="DS113617">
    <property type="protein sequence ID" value="EAY00021.1"/>
    <property type="molecule type" value="Genomic_DNA"/>
</dbReference>
<dbReference type="VEuPathDB" id="TrichDB:TVAGG3_0594730"/>
<dbReference type="Proteomes" id="UP000001542">
    <property type="component" value="Unassembled WGS sequence"/>
</dbReference>
<sequence>MSEQDVHPDKYTKFRSSHKYYIDTFNAMYQLKTENEEELIKIYKMIKT</sequence>
<reference evidence="1" key="1">
    <citation type="submission" date="2006-10" db="EMBL/GenBank/DDBJ databases">
        <authorList>
            <person name="Amadeo P."/>
            <person name="Zhao Q."/>
            <person name="Wortman J."/>
            <person name="Fraser-Liggett C."/>
            <person name="Carlton J."/>
        </authorList>
    </citation>
    <scope>NUCLEOTIDE SEQUENCE</scope>
    <source>
        <strain evidence="1">G3</strain>
    </source>
</reference>
<keyword evidence="2" id="KW-1185">Reference proteome</keyword>
<name>A2F517_TRIV3</name>
<evidence type="ECO:0000313" key="1">
    <source>
        <dbReference type="EMBL" id="EAY00021.1"/>
    </source>
</evidence>
<gene>
    <name evidence="1" type="ORF">TVAG_029250</name>
</gene>
<dbReference type="InParanoid" id="A2F517"/>
<accession>A2F517</accession>
<evidence type="ECO:0000313" key="2">
    <source>
        <dbReference type="Proteomes" id="UP000001542"/>
    </source>
</evidence>
<dbReference type="RefSeq" id="XP_001312950.1">
    <property type="nucleotide sequence ID" value="XM_001312949.1"/>
</dbReference>
<dbReference type="AlphaFoldDB" id="A2F517"/>
<protein>
    <submittedName>
        <fullName evidence="1">Uncharacterized protein</fullName>
    </submittedName>
</protein>
<dbReference type="KEGG" id="tva:4757840"/>
<organism evidence="1 2">
    <name type="scientific">Trichomonas vaginalis (strain ATCC PRA-98 / G3)</name>
    <dbReference type="NCBI Taxonomy" id="412133"/>
    <lineage>
        <taxon>Eukaryota</taxon>
        <taxon>Metamonada</taxon>
        <taxon>Parabasalia</taxon>
        <taxon>Trichomonadida</taxon>
        <taxon>Trichomonadidae</taxon>
        <taxon>Trichomonas</taxon>
    </lineage>
</organism>
<proteinExistence type="predicted"/>
<reference evidence="1" key="2">
    <citation type="journal article" date="2007" name="Science">
        <title>Draft genome sequence of the sexually transmitted pathogen Trichomonas vaginalis.</title>
        <authorList>
            <person name="Carlton J.M."/>
            <person name="Hirt R.P."/>
            <person name="Silva J.C."/>
            <person name="Delcher A.L."/>
            <person name="Schatz M."/>
            <person name="Zhao Q."/>
            <person name="Wortman J.R."/>
            <person name="Bidwell S.L."/>
            <person name="Alsmark U.C.M."/>
            <person name="Besteiro S."/>
            <person name="Sicheritz-Ponten T."/>
            <person name="Noel C.J."/>
            <person name="Dacks J.B."/>
            <person name="Foster P.G."/>
            <person name="Simillion C."/>
            <person name="Van de Peer Y."/>
            <person name="Miranda-Saavedra D."/>
            <person name="Barton G.J."/>
            <person name="Westrop G.D."/>
            <person name="Mueller S."/>
            <person name="Dessi D."/>
            <person name="Fiori P.L."/>
            <person name="Ren Q."/>
            <person name="Paulsen I."/>
            <person name="Zhang H."/>
            <person name="Bastida-Corcuera F.D."/>
            <person name="Simoes-Barbosa A."/>
            <person name="Brown M.T."/>
            <person name="Hayes R.D."/>
            <person name="Mukherjee M."/>
            <person name="Okumura C.Y."/>
            <person name="Schneider R."/>
            <person name="Smith A.J."/>
            <person name="Vanacova S."/>
            <person name="Villalvazo M."/>
            <person name="Haas B.J."/>
            <person name="Pertea M."/>
            <person name="Feldblyum T.V."/>
            <person name="Utterback T.R."/>
            <person name="Shu C.L."/>
            <person name="Osoegawa K."/>
            <person name="de Jong P.J."/>
            <person name="Hrdy I."/>
            <person name="Horvathova L."/>
            <person name="Zubacova Z."/>
            <person name="Dolezal P."/>
            <person name="Malik S.B."/>
            <person name="Logsdon J.M. Jr."/>
            <person name="Henze K."/>
            <person name="Gupta A."/>
            <person name="Wang C.C."/>
            <person name="Dunne R.L."/>
            <person name="Upcroft J.A."/>
            <person name="Upcroft P."/>
            <person name="White O."/>
            <person name="Salzberg S.L."/>
            <person name="Tang P."/>
            <person name="Chiu C.-H."/>
            <person name="Lee Y.-S."/>
            <person name="Embley T.M."/>
            <person name="Coombs G.H."/>
            <person name="Mottram J.C."/>
            <person name="Tachezy J."/>
            <person name="Fraser-Liggett C.M."/>
            <person name="Johnson P.J."/>
        </authorList>
    </citation>
    <scope>NUCLEOTIDE SEQUENCE [LARGE SCALE GENOMIC DNA]</scope>
    <source>
        <strain evidence="1">G3</strain>
    </source>
</reference>